<evidence type="ECO:0000256" key="2">
    <source>
        <dbReference type="ARBA" id="ARBA00022704"/>
    </source>
</evidence>
<dbReference type="GO" id="GO:0004869">
    <property type="term" value="F:cysteine-type endopeptidase inhibitor activity"/>
    <property type="evidence" value="ECO:0007669"/>
    <property type="project" value="UniProtKB-KW"/>
</dbReference>
<feature type="domain" description="Cystatin" evidence="4">
    <location>
        <begin position="9"/>
        <end position="99"/>
    </location>
</feature>
<dbReference type="SUPFAM" id="SSF54403">
    <property type="entry name" value="Cystatin/monellin"/>
    <property type="match status" value="1"/>
</dbReference>
<dbReference type="InterPro" id="IPR027214">
    <property type="entry name" value="Cystatin"/>
</dbReference>
<reference evidence="5" key="2">
    <citation type="submission" date="2021-03" db="UniProtKB">
        <authorList>
            <consortium name="EnsemblPlants"/>
        </authorList>
    </citation>
    <scope>IDENTIFICATION</scope>
</reference>
<keyword evidence="1" id="KW-0646">Protease inhibitor</keyword>
<dbReference type="EnsemblPlants" id="AUR62023435-RA">
    <property type="protein sequence ID" value="AUR62023435-RA:cds"/>
    <property type="gene ID" value="AUR62023435"/>
</dbReference>
<dbReference type="PANTHER" id="PTHR47116">
    <property type="entry name" value="PHLOEM FILAMENT PROTEIN"/>
    <property type="match status" value="1"/>
</dbReference>
<dbReference type="Gramene" id="AUR62023435-RA">
    <property type="protein sequence ID" value="AUR62023435-RA:cds"/>
    <property type="gene ID" value="AUR62023435"/>
</dbReference>
<dbReference type="Gene3D" id="3.10.450.10">
    <property type="match status" value="1"/>
</dbReference>
<dbReference type="Pfam" id="PF16845">
    <property type="entry name" value="SQAPI"/>
    <property type="match status" value="1"/>
</dbReference>
<keyword evidence="6" id="KW-1185">Reference proteome</keyword>
<name>A0A803M4R2_CHEQI</name>
<reference evidence="5" key="1">
    <citation type="journal article" date="2017" name="Nature">
        <title>The genome of Chenopodium quinoa.</title>
        <authorList>
            <person name="Jarvis D.E."/>
            <person name="Ho Y.S."/>
            <person name="Lightfoot D.J."/>
            <person name="Schmoeckel S.M."/>
            <person name="Li B."/>
            <person name="Borm T.J.A."/>
            <person name="Ohyanagi H."/>
            <person name="Mineta K."/>
            <person name="Michell C.T."/>
            <person name="Saber N."/>
            <person name="Kharbatia N.M."/>
            <person name="Rupper R.R."/>
            <person name="Sharp A.R."/>
            <person name="Dally N."/>
            <person name="Boughton B.A."/>
            <person name="Woo Y.H."/>
            <person name="Gao G."/>
            <person name="Schijlen E.G.W.M."/>
            <person name="Guo X."/>
            <person name="Momin A.A."/>
            <person name="Negrao S."/>
            <person name="Al-Babili S."/>
            <person name="Gehring C."/>
            <person name="Roessner U."/>
            <person name="Jung C."/>
            <person name="Murphy K."/>
            <person name="Arold S.T."/>
            <person name="Gojobori T."/>
            <person name="van der Linden C.G."/>
            <person name="van Loo E.N."/>
            <person name="Jellen E.N."/>
            <person name="Maughan P.J."/>
            <person name="Tester M."/>
        </authorList>
    </citation>
    <scope>NUCLEOTIDE SEQUENCE [LARGE SCALE GENOMIC DNA]</scope>
    <source>
        <strain evidence="5">cv. PI 614886</strain>
    </source>
</reference>
<proteinExistence type="predicted"/>
<dbReference type="InterPro" id="IPR046350">
    <property type="entry name" value="Cystatin_sf"/>
</dbReference>
<dbReference type="InterPro" id="IPR000010">
    <property type="entry name" value="Cystatin_dom"/>
</dbReference>
<sequence length="108" mass="12318">MSSSAQQKNIAEGRHPVDPKDPHIQEIAAWAVAEYDKEHGKHLVYVKTLKAEEERNIGSTRYFIDLEASDDCKINKYSAKVLEIENQAHTKKLEEFKQKENAPILVAN</sequence>
<dbReference type="SMART" id="SM00043">
    <property type="entry name" value="CY"/>
    <property type="match status" value="1"/>
</dbReference>
<feature type="region of interest" description="Disordered" evidence="3">
    <location>
        <begin position="1"/>
        <end position="22"/>
    </location>
</feature>
<evidence type="ECO:0000256" key="1">
    <source>
        <dbReference type="ARBA" id="ARBA00022690"/>
    </source>
</evidence>
<dbReference type="AlphaFoldDB" id="A0A803M4R2"/>
<organism evidence="5 6">
    <name type="scientific">Chenopodium quinoa</name>
    <name type="common">Quinoa</name>
    <dbReference type="NCBI Taxonomy" id="63459"/>
    <lineage>
        <taxon>Eukaryota</taxon>
        <taxon>Viridiplantae</taxon>
        <taxon>Streptophyta</taxon>
        <taxon>Embryophyta</taxon>
        <taxon>Tracheophyta</taxon>
        <taxon>Spermatophyta</taxon>
        <taxon>Magnoliopsida</taxon>
        <taxon>eudicotyledons</taxon>
        <taxon>Gunneridae</taxon>
        <taxon>Pentapetalae</taxon>
        <taxon>Caryophyllales</taxon>
        <taxon>Chenopodiaceae</taxon>
        <taxon>Chenopodioideae</taxon>
        <taxon>Atripliceae</taxon>
        <taxon>Chenopodium</taxon>
    </lineage>
</organism>
<gene>
    <name evidence="5" type="primary">LOC110720530</name>
</gene>
<accession>A0A803M4R2</accession>
<feature type="compositionally biased region" description="Basic and acidic residues" evidence="3">
    <location>
        <begin position="11"/>
        <end position="22"/>
    </location>
</feature>
<evidence type="ECO:0000313" key="5">
    <source>
        <dbReference type="EnsemblPlants" id="AUR62023435-RA:cds"/>
    </source>
</evidence>
<keyword evidence="2" id="KW-0789">Thiol protease inhibitor</keyword>
<evidence type="ECO:0000313" key="6">
    <source>
        <dbReference type="Proteomes" id="UP000596660"/>
    </source>
</evidence>
<protein>
    <recommendedName>
        <fullName evidence="4">Cystatin domain-containing protein</fullName>
    </recommendedName>
</protein>
<evidence type="ECO:0000256" key="3">
    <source>
        <dbReference type="SAM" id="MobiDB-lite"/>
    </source>
</evidence>
<evidence type="ECO:0000259" key="4">
    <source>
        <dbReference type="SMART" id="SM00043"/>
    </source>
</evidence>
<dbReference type="Proteomes" id="UP000596660">
    <property type="component" value="Unplaced"/>
</dbReference>